<proteinExistence type="predicted"/>
<gene>
    <name evidence="2" type="ORF">CAL19_17820</name>
</gene>
<comment type="caution">
    <text evidence="2">The sequence shown here is derived from an EMBL/GenBank/DDBJ whole genome shotgun (WGS) entry which is preliminary data.</text>
</comment>
<dbReference type="GO" id="GO:0016757">
    <property type="term" value="F:glycosyltransferase activity"/>
    <property type="evidence" value="ECO:0007669"/>
    <property type="project" value="UniProtKB-ARBA"/>
</dbReference>
<sequence>MNIVIFSHYAGSPEHGMVFRNYAMAREWVRQGHDVTIVASGYSHVRQHQPTFKGRVGIQMLDGVRYVWLWGPRYSPASHFGRVASMGAYTLQCQLFPLPAGRRYDVVIASSPHPFTIYPAARLARRHKARLIFDIRDLWPLTPIHLGDAPTWHPFIRAMQAAEDYGCRHADLVTAVPHNAEPYLQSRGLAAGRFLPIGNGALVDTVPPQPLPEQHAALLAHLRDSNAFILGYAGTLGHANAMEAVVDALPRTHSRVHLVMMGDGSSRESLQKQAGRLGCLERVHFLAPVTRRQVPSFLNRIDVAYVGLHASPLYAYGASLTKLNDYMLASVPILYSVGDTNNPVQASGAGLCCPPGDPLAIATAIDQMAAMSSDHLHAMGAAGREWCLANNLVAHHTRHILSTLEQLPSRSRAA</sequence>
<evidence type="ECO:0000259" key="1">
    <source>
        <dbReference type="Pfam" id="PF13579"/>
    </source>
</evidence>
<dbReference type="AlphaFoldDB" id="A0A261QUX3"/>
<dbReference type="EMBL" id="NEVK01000008">
    <property type="protein sequence ID" value="OZI16536.1"/>
    <property type="molecule type" value="Genomic_DNA"/>
</dbReference>
<dbReference type="Pfam" id="PF13579">
    <property type="entry name" value="Glyco_trans_4_4"/>
    <property type="match status" value="1"/>
</dbReference>
<accession>A0A261QUX3</accession>
<dbReference type="PANTHER" id="PTHR12526:SF622">
    <property type="entry name" value="GLYCOSYLTRANSFERASE (GROUP I)"/>
    <property type="match status" value="1"/>
</dbReference>
<evidence type="ECO:0000313" key="2">
    <source>
        <dbReference type="EMBL" id="OZI16536.1"/>
    </source>
</evidence>
<dbReference type="Gene3D" id="3.40.50.2000">
    <property type="entry name" value="Glycogen Phosphorylase B"/>
    <property type="match status" value="2"/>
</dbReference>
<dbReference type="InterPro" id="IPR028098">
    <property type="entry name" value="Glyco_trans_4-like_N"/>
</dbReference>
<reference evidence="3" key="1">
    <citation type="submission" date="2017-05" db="EMBL/GenBank/DDBJ databases">
        <title>Complete and WGS of Bordetella genogroups.</title>
        <authorList>
            <person name="Spilker T."/>
            <person name="Lipuma J."/>
        </authorList>
    </citation>
    <scope>NUCLEOTIDE SEQUENCE [LARGE SCALE GENOMIC DNA]</scope>
    <source>
        <strain evidence="3">AU18089</strain>
    </source>
</reference>
<feature type="domain" description="Glycosyltransferase subfamily 4-like N-terminal" evidence="1">
    <location>
        <begin position="16"/>
        <end position="200"/>
    </location>
</feature>
<organism evidence="2 3">
    <name type="scientific">Bordetella genomosp. 7</name>
    <dbReference type="NCBI Taxonomy" id="1416805"/>
    <lineage>
        <taxon>Bacteria</taxon>
        <taxon>Pseudomonadati</taxon>
        <taxon>Pseudomonadota</taxon>
        <taxon>Betaproteobacteria</taxon>
        <taxon>Burkholderiales</taxon>
        <taxon>Alcaligenaceae</taxon>
        <taxon>Bordetella</taxon>
    </lineage>
</organism>
<dbReference type="SUPFAM" id="SSF53756">
    <property type="entry name" value="UDP-Glycosyltransferase/glycogen phosphorylase"/>
    <property type="match status" value="1"/>
</dbReference>
<name>A0A261QUX3_9BORD</name>
<keyword evidence="3" id="KW-1185">Reference proteome</keyword>
<dbReference type="RefSeq" id="WP_094797566.1">
    <property type="nucleotide sequence ID" value="NZ_NEVK01000008.1"/>
</dbReference>
<dbReference type="Proteomes" id="UP000216947">
    <property type="component" value="Unassembled WGS sequence"/>
</dbReference>
<dbReference type="Pfam" id="PF13692">
    <property type="entry name" value="Glyco_trans_1_4"/>
    <property type="match status" value="1"/>
</dbReference>
<protein>
    <recommendedName>
        <fullName evidence="1">Glycosyltransferase subfamily 4-like N-terminal domain-containing protein</fullName>
    </recommendedName>
</protein>
<dbReference type="CDD" id="cd03794">
    <property type="entry name" value="GT4_WbuB-like"/>
    <property type="match status" value="1"/>
</dbReference>
<dbReference type="PANTHER" id="PTHR12526">
    <property type="entry name" value="GLYCOSYLTRANSFERASE"/>
    <property type="match status" value="1"/>
</dbReference>
<evidence type="ECO:0000313" key="3">
    <source>
        <dbReference type="Proteomes" id="UP000216947"/>
    </source>
</evidence>